<dbReference type="EMBL" id="JBBPBM010000015">
    <property type="protein sequence ID" value="KAK8558840.1"/>
    <property type="molecule type" value="Genomic_DNA"/>
</dbReference>
<keyword evidence="4" id="KW-1185">Reference proteome</keyword>
<evidence type="ECO:0000313" key="4">
    <source>
        <dbReference type="Proteomes" id="UP001472677"/>
    </source>
</evidence>
<gene>
    <name evidence="3" type="ORF">V6N12_042133</name>
</gene>
<sequence>MATTVAHFFFAALFLALIGQGYCQCSIADVTISQKQTGKRVENKPQWQVKINNGCPCTQSDLKLSCDGFQTVENVDPSVISKSGGECLINGGQPVAPQSDLSFNYAWDTSFPFKPLSSQPNCS</sequence>
<evidence type="ECO:0000313" key="3">
    <source>
        <dbReference type="EMBL" id="KAK8558840.1"/>
    </source>
</evidence>
<organism evidence="3 4">
    <name type="scientific">Hibiscus sabdariffa</name>
    <name type="common">roselle</name>
    <dbReference type="NCBI Taxonomy" id="183260"/>
    <lineage>
        <taxon>Eukaryota</taxon>
        <taxon>Viridiplantae</taxon>
        <taxon>Streptophyta</taxon>
        <taxon>Embryophyta</taxon>
        <taxon>Tracheophyta</taxon>
        <taxon>Spermatophyta</taxon>
        <taxon>Magnoliopsida</taxon>
        <taxon>eudicotyledons</taxon>
        <taxon>Gunneridae</taxon>
        <taxon>Pentapetalae</taxon>
        <taxon>rosids</taxon>
        <taxon>malvids</taxon>
        <taxon>Malvales</taxon>
        <taxon>Malvaceae</taxon>
        <taxon>Malvoideae</taxon>
        <taxon>Hibiscus</taxon>
    </lineage>
</organism>
<dbReference type="Pfam" id="PF24068">
    <property type="entry name" value="TPD1_C"/>
    <property type="match status" value="1"/>
</dbReference>
<dbReference type="PANTHER" id="PTHR33184:SF72">
    <property type="entry name" value="BETA-1,3-N-ACETYLGLUCOSAMINYLTRANSFERASE FAMILY PROTEIN"/>
    <property type="match status" value="1"/>
</dbReference>
<feature type="chain" id="PRO_5046420439" description="Beta-1,3-N-Acetylglucosaminyltransferase family protein" evidence="2">
    <location>
        <begin position="24"/>
        <end position="123"/>
    </location>
</feature>
<keyword evidence="1 2" id="KW-0732">Signal</keyword>
<dbReference type="InterPro" id="IPR040361">
    <property type="entry name" value="TPD1"/>
</dbReference>
<feature type="signal peptide" evidence="2">
    <location>
        <begin position="1"/>
        <end position="23"/>
    </location>
</feature>
<evidence type="ECO:0000256" key="2">
    <source>
        <dbReference type="SAM" id="SignalP"/>
    </source>
</evidence>
<dbReference type="PANTHER" id="PTHR33184">
    <property type="entry name" value="PROTEIN TAPETUM DETERMINANT 1-LIKE-RELATED"/>
    <property type="match status" value="1"/>
</dbReference>
<comment type="caution">
    <text evidence="3">The sequence shown here is derived from an EMBL/GenBank/DDBJ whole genome shotgun (WGS) entry which is preliminary data.</text>
</comment>
<evidence type="ECO:0008006" key="5">
    <source>
        <dbReference type="Google" id="ProtNLM"/>
    </source>
</evidence>
<dbReference type="Proteomes" id="UP001472677">
    <property type="component" value="Unassembled WGS sequence"/>
</dbReference>
<reference evidence="3 4" key="1">
    <citation type="journal article" date="2024" name="G3 (Bethesda)">
        <title>Genome assembly of Hibiscus sabdariffa L. provides insights into metabolisms of medicinal natural products.</title>
        <authorList>
            <person name="Kim T."/>
        </authorList>
    </citation>
    <scope>NUCLEOTIDE SEQUENCE [LARGE SCALE GENOMIC DNA]</scope>
    <source>
        <strain evidence="3">TK-2024</strain>
        <tissue evidence="3">Old leaves</tissue>
    </source>
</reference>
<name>A0ABR2EE92_9ROSI</name>
<accession>A0ABR2EE92</accession>
<protein>
    <recommendedName>
        <fullName evidence="5">Beta-1,3-N-Acetylglucosaminyltransferase family protein</fullName>
    </recommendedName>
</protein>
<proteinExistence type="predicted"/>
<evidence type="ECO:0000256" key="1">
    <source>
        <dbReference type="ARBA" id="ARBA00022729"/>
    </source>
</evidence>